<evidence type="ECO:0000256" key="1">
    <source>
        <dbReference type="SAM" id="MobiDB-lite"/>
    </source>
</evidence>
<dbReference type="OrthoDB" id="10298123at2759"/>
<name>K1WST3_MARBU</name>
<proteinExistence type="predicted"/>
<dbReference type="EMBL" id="JH921429">
    <property type="protein sequence ID" value="EKD20660.1"/>
    <property type="molecule type" value="Genomic_DNA"/>
</dbReference>
<sequence>MSMRTTGSRLLEYRNVRPRWVMRRLKLLRTSKDEKILANRSKDGPFDSLAMSRATQKQGGTISIGLVLSRESGRRAHQLRSRCIEMPLGKTATFRIPLFKPIPAAPISLRLYETMKLLSTSKTVFELEVEAPYVAGCLVGFTTKQDPGVQRLQHKFMHAFAIGAATDGEGNPIAYTLDPKLTIAKFPLGAKAFVRCLEHAKEEYQIGIHPLTVTALCFRYSPAMRGNIKWDPHHISRQWFDFPLVGADKVEARHREYMAFKGRLAAHKEEIKERLKAQEEAQTVFKVIGPEKAPEALQERPKVPVGLSRDIAKYFRMTQEEARVAAGLPIERHWLLPVRQLTPVQDLGSSFRRELDHTCGSMASSTTVALKMGTGDEMPGYNEVLRKVTLTPHSTENIEVEVEASEQILYIILFFVHVNMRSCEYSKERRPRSDAASAPQRTSEYSGPQSQFSD</sequence>
<feature type="region of interest" description="Disordered" evidence="1">
    <location>
        <begin position="426"/>
        <end position="454"/>
    </location>
</feature>
<evidence type="ECO:0000313" key="2">
    <source>
        <dbReference type="EMBL" id="EKD20660.1"/>
    </source>
</evidence>
<dbReference type="KEGG" id="mbe:MBM_01342"/>
<dbReference type="HOGENOM" id="CLU_602792_0_0_1"/>
<dbReference type="AlphaFoldDB" id="K1WST3"/>
<protein>
    <submittedName>
        <fullName evidence="2">Uncharacterized protein</fullName>
    </submittedName>
</protein>
<dbReference type="Proteomes" id="UP000006753">
    <property type="component" value="Unassembled WGS sequence"/>
</dbReference>
<gene>
    <name evidence="2" type="ORF">MBM_01342</name>
</gene>
<reference evidence="2 3" key="1">
    <citation type="journal article" date="2012" name="BMC Genomics">
        <title>Sequencing the genome of Marssonina brunnea reveals fungus-poplar co-evolution.</title>
        <authorList>
            <person name="Zhu S."/>
            <person name="Cao Y.-Z."/>
            <person name="Jiang C."/>
            <person name="Tan B.-Y."/>
            <person name="Wang Z."/>
            <person name="Feng S."/>
            <person name="Zhang L."/>
            <person name="Su X.-H."/>
            <person name="Brejova B."/>
            <person name="Vinar T."/>
            <person name="Xu M."/>
            <person name="Wang M.-X."/>
            <person name="Zhang S.-G."/>
            <person name="Huang M.-R."/>
            <person name="Wu R."/>
            <person name="Zhou Y."/>
        </authorList>
    </citation>
    <scope>NUCLEOTIDE SEQUENCE [LARGE SCALE GENOMIC DNA]</scope>
    <source>
        <strain evidence="2 3">MB_m1</strain>
    </source>
</reference>
<keyword evidence="3" id="KW-1185">Reference proteome</keyword>
<evidence type="ECO:0000313" key="3">
    <source>
        <dbReference type="Proteomes" id="UP000006753"/>
    </source>
</evidence>
<accession>K1WST3</accession>
<organism evidence="2 3">
    <name type="scientific">Marssonina brunnea f. sp. multigermtubi (strain MB_m1)</name>
    <name type="common">Marssonina leaf spot fungus</name>
    <dbReference type="NCBI Taxonomy" id="1072389"/>
    <lineage>
        <taxon>Eukaryota</taxon>
        <taxon>Fungi</taxon>
        <taxon>Dikarya</taxon>
        <taxon>Ascomycota</taxon>
        <taxon>Pezizomycotina</taxon>
        <taxon>Leotiomycetes</taxon>
        <taxon>Helotiales</taxon>
        <taxon>Drepanopezizaceae</taxon>
        <taxon>Drepanopeziza</taxon>
    </lineage>
</organism>
<dbReference type="InParanoid" id="K1WST3"/>
<feature type="compositionally biased region" description="Polar residues" evidence="1">
    <location>
        <begin position="439"/>
        <end position="454"/>
    </location>
</feature>